<gene>
    <name evidence="1" type="ORF">GCM10009849_27920</name>
</gene>
<keyword evidence="2" id="KW-1185">Reference proteome</keyword>
<name>A0ABP5NQL1_9MICC</name>
<proteinExistence type="predicted"/>
<accession>A0ABP5NQL1</accession>
<comment type="caution">
    <text evidence="1">The sequence shown here is derived from an EMBL/GenBank/DDBJ whole genome shotgun (WGS) entry which is preliminary data.</text>
</comment>
<sequence>MRPRGTERERGAGTVLALGLGLLLIAACAAVLTLAQALSSAAKAASAADLAALAAADAERGLRSGNPCELAGTVASLNGAGIASCEVEVAGRTVRVVVQVTTGAPWGPAIGRARAGPPP</sequence>
<reference evidence="2" key="1">
    <citation type="journal article" date="2019" name="Int. J. Syst. Evol. Microbiol.">
        <title>The Global Catalogue of Microorganisms (GCM) 10K type strain sequencing project: providing services to taxonomists for standard genome sequencing and annotation.</title>
        <authorList>
            <consortium name="The Broad Institute Genomics Platform"/>
            <consortium name="The Broad Institute Genome Sequencing Center for Infectious Disease"/>
            <person name="Wu L."/>
            <person name="Ma J."/>
        </authorList>
    </citation>
    <scope>NUCLEOTIDE SEQUENCE [LARGE SCALE GENOMIC DNA]</scope>
    <source>
        <strain evidence="2">JCM 16034</strain>
    </source>
</reference>
<dbReference type="PROSITE" id="PS51257">
    <property type="entry name" value="PROKAR_LIPOPROTEIN"/>
    <property type="match status" value="1"/>
</dbReference>
<dbReference type="RefSeq" id="WP_344300365.1">
    <property type="nucleotide sequence ID" value="NZ_BAAAQW010000008.1"/>
</dbReference>
<protein>
    <recommendedName>
        <fullName evidence="3">Helicase/secretion neighborhood TadE-like protein</fullName>
    </recommendedName>
</protein>
<organism evidence="1 2">
    <name type="scientific">Sinomonas flava</name>
    <dbReference type="NCBI Taxonomy" id="496857"/>
    <lineage>
        <taxon>Bacteria</taxon>
        <taxon>Bacillati</taxon>
        <taxon>Actinomycetota</taxon>
        <taxon>Actinomycetes</taxon>
        <taxon>Micrococcales</taxon>
        <taxon>Micrococcaceae</taxon>
        <taxon>Sinomonas</taxon>
    </lineage>
</organism>
<evidence type="ECO:0000313" key="1">
    <source>
        <dbReference type="EMBL" id="GAA2201855.1"/>
    </source>
</evidence>
<dbReference type="NCBIfam" id="TIGR03816">
    <property type="entry name" value="tadE_like_DECH"/>
    <property type="match status" value="1"/>
</dbReference>
<evidence type="ECO:0000313" key="2">
    <source>
        <dbReference type="Proteomes" id="UP001500432"/>
    </source>
</evidence>
<evidence type="ECO:0008006" key="3">
    <source>
        <dbReference type="Google" id="ProtNLM"/>
    </source>
</evidence>
<dbReference type="Proteomes" id="UP001500432">
    <property type="component" value="Unassembled WGS sequence"/>
</dbReference>
<dbReference type="EMBL" id="BAAAQW010000008">
    <property type="protein sequence ID" value="GAA2201855.1"/>
    <property type="molecule type" value="Genomic_DNA"/>
</dbReference>
<dbReference type="InterPro" id="IPR021202">
    <property type="entry name" value="Rv3654c-like"/>
</dbReference>